<proteinExistence type="predicted"/>
<sequence length="168" mass="18889">MKKFLLSILTLFIFSGLQAQEKRASPLINTSQEIGNLEIKIQYGQPSMKGRTIFGDLVPFDKVWRTGANEATVIEFTEDVSINGEVVKAGKYALFTIPGKKEWTIIINSVWNQWGAYNYDSEKDVISFKVPAKQSKSPAEKFSIEISDKGVISLSWETTRVNFSVEKA</sequence>
<dbReference type="AlphaFoldDB" id="A0A7H0VJD5"/>
<keyword evidence="3" id="KW-1185">Reference proteome</keyword>
<feature type="signal peptide" evidence="1">
    <location>
        <begin position="1"/>
        <end position="19"/>
    </location>
</feature>
<gene>
    <name evidence="2" type="ORF">H4K34_08305</name>
</gene>
<dbReference type="Proteomes" id="UP000516305">
    <property type="component" value="Chromosome"/>
</dbReference>
<name>A0A7H0VJD5_9FLAO</name>
<evidence type="ECO:0000313" key="2">
    <source>
        <dbReference type="EMBL" id="QNR25833.1"/>
    </source>
</evidence>
<dbReference type="InterPro" id="IPR021314">
    <property type="entry name" value="DUF2911"/>
</dbReference>
<reference evidence="2 3" key="1">
    <citation type="submission" date="2020-08" db="EMBL/GenBank/DDBJ databases">
        <title>Croceimicrobium hydrocarbonivorans gen. nov., sp. nov., a novel marine bacterium isolated from a bacterial consortium that degrades polyethylene terephthalate.</title>
        <authorList>
            <person name="Liu R."/>
        </authorList>
    </citation>
    <scope>NUCLEOTIDE SEQUENCE [LARGE SCALE GENOMIC DNA]</scope>
    <source>
        <strain evidence="2 3">A20-9</strain>
    </source>
</reference>
<evidence type="ECO:0000256" key="1">
    <source>
        <dbReference type="SAM" id="SignalP"/>
    </source>
</evidence>
<organism evidence="2 3">
    <name type="scientific">Croceimicrobium hydrocarbonivorans</name>
    <dbReference type="NCBI Taxonomy" id="2761580"/>
    <lineage>
        <taxon>Bacteria</taxon>
        <taxon>Pseudomonadati</taxon>
        <taxon>Bacteroidota</taxon>
        <taxon>Flavobacteriia</taxon>
        <taxon>Flavobacteriales</taxon>
        <taxon>Owenweeksiaceae</taxon>
        <taxon>Croceimicrobium</taxon>
    </lineage>
</organism>
<feature type="chain" id="PRO_5028960737" evidence="1">
    <location>
        <begin position="20"/>
        <end position="168"/>
    </location>
</feature>
<dbReference type="Pfam" id="PF11138">
    <property type="entry name" value="DUF2911"/>
    <property type="match status" value="1"/>
</dbReference>
<dbReference type="RefSeq" id="WP_210760358.1">
    <property type="nucleotide sequence ID" value="NZ_CP060139.1"/>
</dbReference>
<dbReference type="KEGG" id="chyd:H4K34_08305"/>
<dbReference type="EMBL" id="CP060139">
    <property type="protein sequence ID" value="QNR25833.1"/>
    <property type="molecule type" value="Genomic_DNA"/>
</dbReference>
<keyword evidence="1" id="KW-0732">Signal</keyword>
<evidence type="ECO:0000313" key="3">
    <source>
        <dbReference type="Proteomes" id="UP000516305"/>
    </source>
</evidence>
<protein>
    <submittedName>
        <fullName evidence="2">DUF2911 domain-containing protein</fullName>
    </submittedName>
</protein>
<accession>A0A7H0VJD5</accession>